<evidence type="ECO:0000259" key="1">
    <source>
        <dbReference type="SMART" id="SM00642"/>
    </source>
</evidence>
<dbReference type="InterPro" id="IPR006047">
    <property type="entry name" value="GH13_cat_dom"/>
</dbReference>
<dbReference type="RefSeq" id="WP_084080048.1">
    <property type="nucleotide sequence ID" value="NZ_FQUU01000010.1"/>
</dbReference>
<evidence type="ECO:0000313" key="3">
    <source>
        <dbReference type="Proteomes" id="UP000184048"/>
    </source>
</evidence>
<keyword evidence="2" id="KW-0326">Glycosidase</keyword>
<dbReference type="GO" id="GO:0005975">
    <property type="term" value="P:carbohydrate metabolic process"/>
    <property type="evidence" value="ECO:0007669"/>
    <property type="project" value="InterPro"/>
</dbReference>
<dbReference type="OrthoDB" id="9805159at2"/>
<dbReference type="InterPro" id="IPR013780">
    <property type="entry name" value="Glyco_hydro_b"/>
</dbReference>
<dbReference type="Pfam" id="PF16657">
    <property type="entry name" value="Malt_amylase_C"/>
    <property type="match status" value="1"/>
</dbReference>
<dbReference type="Gene3D" id="2.60.40.1180">
    <property type="entry name" value="Golgi alpha-mannosidase II"/>
    <property type="match status" value="1"/>
</dbReference>
<protein>
    <submittedName>
        <fullName evidence="2">Glycosidase</fullName>
    </submittedName>
</protein>
<dbReference type="InterPro" id="IPR032091">
    <property type="entry name" value="Malt_amylase-like_C"/>
</dbReference>
<dbReference type="STRING" id="1121884.SAMN02745131_02577"/>
<dbReference type="Pfam" id="PF00128">
    <property type="entry name" value="Alpha-amylase"/>
    <property type="match status" value="2"/>
</dbReference>
<feature type="domain" description="Glycosyl hydrolase family 13 catalytic" evidence="1">
    <location>
        <begin position="16"/>
        <end position="332"/>
    </location>
</feature>
<proteinExistence type="predicted"/>
<evidence type="ECO:0000313" key="2">
    <source>
        <dbReference type="EMBL" id="SHF41639.1"/>
    </source>
</evidence>
<dbReference type="EMBL" id="FQUU01000010">
    <property type="protein sequence ID" value="SHF41639.1"/>
    <property type="molecule type" value="Genomic_DNA"/>
</dbReference>
<dbReference type="Gene3D" id="3.20.20.80">
    <property type="entry name" value="Glycosidases"/>
    <property type="match status" value="1"/>
</dbReference>
<dbReference type="SUPFAM" id="SSF51011">
    <property type="entry name" value="Glycosyl hydrolase domain"/>
    <property type="match status" value="1"/>
</dbReference>
<dbReference type="CDD" id="cd11313">
    <property type="entry name" value="AmyAc_arch_bac_AmyA"/>
    <property type="match status" value="1"/>
</dbReference>
<organism evidence="2 3">
    <name type="scientific">Flavisolibacter ginsengisoli DSM 18119</name>
    <dbReference type="NCBI Taxonomy" id="1121884"/>
    <lineage>
        <taxon>Bacteria</taxon>
        <taxon>Pseudomonadati</taxon>
        <taxon>Bacteroidota</taxon>
        <taxon>Chitinophagia</taxon>
        <taxon>Chitinophagales</taxon>
        <taxon>Chitinophagaceae</taxon>
        <taxon>Flavisolibacter</taxon>
    </lineage>
</organism>
<accession>A0A1M5BGQ2</accession>
<dbReference type="SMART" id="SM00642">
    <property type="entry name" value="Aamy"/>
    <property type="match status" value="1"/>
</dbReference>
<dbReference type="Proteomes" id="UP000184048">
    <property type="component" value="Unassembled WGS sequence"/>
</dbReference>
<dbReference type="GO" id="GO:0016798">
    <property type="term" value="F:hydrolase activity, acting on glycosyl bonds"/>
    <property type="evidence" value="ECO:0007669"/>
    <property type="project" value="UniProtKB-KW"/>
</dbReference>
<dbReference type="PANTHER" id="PTHR47786:SF2">
    <property type="entry name" value="GLYCOSYL HYDROLASE FAMILY 13 CATALYTIC DOMAIN-CONTAINING PROTEIN"/>
    <property type="match status" value="1"/>
</dbReference>
<name>A0A1M5BGQ2_9BACT</name>
<sequence length="423" mass="49962">MKTSNKEWICSTNVYEVNLRQYSESGSFWAFAEHLPRLKDMGVETLWFMPITPISVLNRKGTMGSYYACSDYTSVNPEFGNFEDFRSLVKKAQEMGFRIIMDWVANHTGLDHVWTRLHPDWYKRDEMTGDFKRASGMDDIIELDYTNKDMRKAMIEAMNFWVTECDIDGFRCDLAFWVQLDFWVEAKAVLDTIKPLFWLAESDPLDHPEYMQVFDAAYTWTWMHRTEEFYKRSFSLYELLQVLDRYQQAPGINAWFTSNHDENTWNGTEYDKYGDAAKMLAVFSCTWQGIPLIYSGQELPNHKRLLFFEKDVIEWNEQPALHSFYKALLHLQRFNPALRCDSKLSRVHSSGDEKVLSYLRIKDTEEVLVFLNFSANHVRLELLDNRITGNFKELFTREPVDFAKKRVIVLPAWGFLVYIKTNE</sequence>
<reference evidence="2 3" key="1">
    <citation type="submission" date="2016-11" db="EMBL/GenBank/DDBJ databases">
        <authorList>
            <person name="Jaros S."/>
            <person name="Januszkiewicz K."/>
            <person name="Wedrychowicz H."/>
        </authorList>
    </citation>
    <scope>NUCLEOTIDE SEQUENCE [LARGE SCALE GENOMIC DNA]</scope>
    <source>
        <strain evidence="2 3">DSM 18119</strain>
    </source>
</reference>
<dbReference type="AlphaFoldDB" id="A0A1M5BGQ2"/>
<keyword evidence="3" id="KW-1185">Reference proteome</keyword>
<keyword evidence="2" id="KW-0378">Hydrolase</keyword>
<gene>
    <name evidence="2" type="ORF">SAMN02745131_02577</name>
</gene>
<dbReference type="SUPFAM" id="SSF51445">
    <property type="entry name" value="(Trans)glycosidases"/>
    <property type="match status" value="1"/>
</dbReference>
<dbReference type="PANTHER" id="PTHR47786">
    <property type="entry name" value="ALPHA-1,4-GLUCAN:MALTOSE-1-PHOSPHATE MALTOSYLTRANSFERASE"/>
    <property type="match status" value="1"/>
</dbReference>
<dbReference type="InterPro" id="IPR017853">
    <property type="entry name" value="GH"/>
</dbReference>